<dbReference type="Proteomes" id="UP001596481">
    <property type="component" value="Unassembled WGS sequence"/>
</dbReference>
<comment type="caution">
    <text evidence="1">The sequence shown here is derived from an EMBL/GenBank/DDBJ whole genome shotgun (WGS) entry which is preliminary data.</text>
</comment>
<proteinExistence type="predicted"/>
<protein>
    <submittedName>
        <fullName evidence="1">Uncharacterized protein</fullName>
    </submittedName>
</protein>
<dbReference type="EMBL" id="JBHTAA010000005">
    <property type="protein sequence ID" value="MFC7204714.1"/>
    <property type="molecule type" value="Genomic_DNA"/>
</dbReference>
<dbReference type="AlphaFoldDB" id="A0ABD5ZHE2"/>
<name>A0ABD5ZHE2_9EURY</name>
<reference evidence="1 2" key="1">
    <citation type="journal article" date="2019" name="Int. J. Syst. Evol. Microbiol.">
        <title>The Global Catalogue of Microorganisms (GCM) 10K type strain sequencing project: providing services to taxonomists for standard genome sequencing and annotation.</title>
        <authorList>
            <consortium name="The Broad Institute Genomics Platform"/>
            <consortium name="The Broad Institute Genome Sequencing Center for Infectious Disease"/>
            <person name="Wu L."/>
            <person name="Ma J."/>
        </authorList>
    </citation>
    <scope>NUCLEOTIDE SEQUENCE [LARGE SCALE GENOMIC DNA]</scope>
    <source>
        <strain evidence="1 2">DSM 29988</strain>
    </source>
</reference>
<accession>A0ABD5ZHE2</accession>
<evidence type="ECO:0000313" key="2">
    <source>
        <dbReference type="Proteomes" id="UP001596481"/>
    </source>
</evidence>
<dbReference type="RefSeq" id="WP_390224637.1">
    <property type="nucleotide sequence ID" value="NZ_JBHTAA010000005.1"/>
</dbReference>
<organism evidence="1 2">
    <name type="scientific">Haloferax namakaokahaiae</name>
    <dbReference type="NCBI Taxonomy" id="1748331"/>
    <lineage>
        <taxon>Archaea</taxon>
        <taxon>Methanobacteriati</taxon>
        <taxon>Methanobacteriota</taxon>
        <taxon>Stenosarchaea group</taxon>
        <taxon>Halobacteria</taxon>
        <taxon>Halobacteriales</taxon>
        <taxon>Haloferacaceae</taxon>
        <taxon>Haloferax</taxon>
    </lineage>
</organism>
<evidence type="ECO:0000313" key="1">
    <source>
        <dbReference type="EMBL" id="MFC7204714.1"/>
    </source>
</evidence>
<keyword evidence="2" id="KW-1185">Reference proteome</keyword>
<sequence>MTLFSSYESDLREMLAALDDNDVFAPGEREAWREGVEEAEHLSDLMMVNEALVEVLSGREKFDRFMAESDFNTESPVLL</sequence>
<gene>
    <name evidence="1" type="ORF">ACFQJC_14435</name>
</gene>